<dbReference type="SUPFAM" id="SSF48150">
    <property type="entry name" value="DNA-glycosylase"/>
    <property type="match status" value="1"/>
</dbReference>
<evidence type="ECO:0000313" key="4">
    <source>
        <dbReference type="Proteomes" id="UP001596263"/>
    </source>
</evidence>
<proteinExistence type="predicted"/>
<reference evidence="4" key="1">
    <citation type="journal article" date="2019" name="Int. J. Syst. Evol. Microbiol.">
        <title>The Global Catalogue of Microorganisms (GCM) 10K type strain sequencing project: providing services to taxonomists for standard genome sequencing and annotation.</title>
        <authorList>
            <consortium name="The Broad Institute Genomics Platform"/>
            <consortium name="The Broad Institute Genome Sequencing Center for Infectious Disease"/>
            <person name="Wu L."/>
            <person name="Ma J."/>
        </authorList>
    </citation>
    <scope>NUCLEOTIDE SEQUENCE [LARGE SCALE GENOMIC DNA]</scope>
    <source>
        <strain evidence="4">KCTC 42586</strain>
    </source>
</reference>
<evidence type="ECO:0000256" key="2">
    <source>
        <dbReference type="ARBA" id="ARBA00023204"/>
    </source>
</evidence>
<dbReference type="Proteomes" id="UP001596263">
    <property type="component" value="Unassembled WGS sequence"/>
</dbReference>
<dbReference type="InterPro" id="IPR011257">
    <property type="entry name" value="DNA_glycosylase"/>
</dbReference>
<sequence>MSTTIIADHPTWQTTPEGDRVRLVEHNGEPWVATWTPRRRHLLLQPLTSGSVEPPALSYTSAITLPPATEQGRPLLDALVKLGTVVRLTNPSLWDAIVTAILRQVVSASQARTKLNAFCAAYGQRFTAAAGELALVPSPEHVLRLSSEGFAAVGCKFNESPLRAAAEAFLARGEKWAGLDAEPLIAELVALPGIGPWTAAAAAADATGDFSIYPHGDLAVRTWAKRAAPGLALPSSDSEFEALWRTWAPERAPLHALTLFTLAWGSSSPEARTVRPD</sequence>
<evidence type="ECO:0000256" key="1">
    <source>
        <dbReference type="ARBA" id="ARBA00022763"/>
    </source>
</evidence>
<keyword evidence="2" id="KW-0234">DNA repair</keyword>
<dbReference type="Gene3D" id="1.10.340.30">
    <property type="entry name" value="Hypothetical protein, domain 2"/>
    <property type="match status" value="1"/>
</dbReference>
<dbReference type="InterPro" id="IPR051912">
    <property type="entry name" value="Alkylbase_DNA_Glycosylase/TA"/>
</dbReference>
<dbReference type="PANTHER" id="PTHR43003:SF13">
    <property type="entry name" value="DNA-3-METHYLADENINE GLYCOSYLASE 2"/>
    <property type="match status" value="1"/>
</dbReference>
<dbReference type="PANTHER" id="PTHR43003">
    <property type="entry name" value="DNA-3-METHYLADENINE GLYCOSYLASE"/>
    <property type="match status" value="1"/>
</dbReference>
<organism evidence="3 4">
    <name type="scientific">Streptomyces coerulescens</name>
    <dbReference type="NCBI Taxonomy" id="29304"/>
    <lineage>
        <taxon>Bacteria</taxon>
        <taxon>Bacillati</taxon>
        <taxon>Actinomycetota</taxon>
        <taxon>Actinomycetes</taxon>
        <taxon>Kitasatosporales</taxon>
        <taxon>Streptomycetaceae</taxon>
        <taxon>Streptomyces</taxon>
    </lineage>
</organism>
<protein>
    <recommendedName>
        <fullName evidence="5">DNA-3-methyladenine glycosylase 2 family protein</fullName>
    </recommendedName>
</protein>
<evidence type="ECO:0000313" key="3">
    <source>
        <dbReference type="EMBL" id="MFC5214327.1"/>
    </source>
</evidence>
<gene>
    <name evidence="3" type="ORF">ACFPQ9_10865</name>
</gene>
<dbReference type="RefSeq" id="WP_380850450.1">
    <property type="nucleotide sequence ID" value="NZ_JBHSKM010000005.1"/>
</dbReference>
<dbReference type="EMBL" id="JBHSKM010000005">
    <property type="protein sequence ID" value="MFC5214327.1"/>
    <property type="molecule type" value="Genomic_DNA"/>
</dbReference>
<name>A0ABW0CGB3_STRCD</name>
<accession>A0ABW0CGB3</accession>
<comment type="caution">
    <text evidence="3">The sequence shown here is derived from an EMBL/GenBank/DDBJ whole genome shotgun (WGS) entry which is preliminary data.</text>
</comment>
<keyword evidence="1" id="KW-0227">DNA damage</keyword>
<evidence type="ECO:0008006" key="5">
    <source>
        <dbReference type="Google" id="ProtNLM"/>
    </source>
</evidence>
<keyword evidence="4" id="KW-1185">Reference proteome</keyword>